<feature type="non-terminal residue" evidence="2">
    <location>
        <position position="1"/>
    </location>
</feature>
<dbReference type="Proteomes" id="UP001177023">
    <property type="component" value="Unassembled WGS sequence"/>
</dbReference>
<keyword evidence="3" id="KW-1185">Reference proteome</keyword>
<feature type="signal peptide" evidence="1">
    <location>
        <begin position="1"/>
        <end position="19"/>
    </location>
</feature>
<keyword evidence="1" id="KW-0732">Signal</keyword>
<name>A0AA36C5W1_9BILA</name>
<feature type="chain" id="PRO_5041387882" evidence="1">
    <location>
        <begin position="20"/>
        <end position="299"/>
    </location>
</feature>
<reference evidence="2" key="1">
    <citation type="submission" date="2023-06" db="EMBL/GenBank/DDBJ databases">
        <authorList>
            <person name="Delattre M."/>
        </authorList>
    </citation>
    <scope>NUCLEOTIDE SEQUENCE</scope>
    <source>
        <strain evidence="2">AF72</strain>
    </source>
</reference>
<protein>
    <submittedName>
        <fullName evidence="2">Uncharacterized protein</fullName>
    </submittedName>
</protein>
<accession>A0AA36C5W1</accession>
<evidence type="ECO:0000313" key="2">
    <source>
        <dbReference type="EMBL" id="CAJ0558775.1"/>
    </source>
</evidence>
<comment type="caution">
    <text evidence="2">The sequence shown here is derived from an EMBL/GenBank/DDBJ whole genome shotgun (WGS) entry which is preliminary data.</text>
</comment>
<dbReference type="AlphaFoldDB" id="A0AA36C5W1"/>
<organism evidence="2 3">
    <name type="scientific">Mesorhabditis spiculigera</name>
    <dbReference type="NCBI Taxonomy" id="96644"/>
    <lineage>
        <taxon>Eukaryota</taxon>
        <taxon>Metazoa</taxon>
        <taxon>Ecdysozoa</taxon>
        <taxon>Nematoda</taxon>
        <taxon>Chromadorea</taxon>
        <taxon>Rhabditida</taxon>
        <taxon>Rhabditina</taxon>
        <taxon>Rhabditomorpha</taxon>
        <taxon>Rhabditoidea</taxon>
        <taxon>Rhabditidae</taxon>
        <taxon>Mesorhabditinae</taxon>
        <taxon>Mesorhabditis</taxon>
    </lineage>
</organism>
<proteinExistence type="predicted"/>
<evidence type="ECO:0000313" key="3">
    <source>
        <dbReference type="Proteomes" id="UP001177023"/>
    </source>
</evidence>
<evidence type="ECO:0000256" key="1">
    <source>
        <dbReference type="SAM" id="SignalP"/>
    </source>
</evidence>
<sequence>MRSLLFSLGLFVVATQAASRRDTAVASGVDAYKDNCKPKATGGCACEVKWGDEVETRNFYTDSECKKSVEQQTVEHKSALNKEIQQKFGGFKDNCFPRPSGGCKCQVNLGRTGEEPTWAEFNTDAECKKSAEVQTAEHKKELNQEIKEKYGDFKENCFPKPSGGCKCNEKDASGAEVVATYSADAQCKELVPHNKQKREAPRTQTQPQFNINARQQNAKDIEEPSQNVRDPVRERAQANYRAVVNELNEKFKGLREGCFPRPKGCLCVTGKDSNGREITKRFMKDQECKCTAGSAGCPV</sequence>
<gene>
    <name evidence="2" type="ORF">MSPICULIGERA_LOCUS1080</name>
</gene>
<dbReference type="EMBL" id="CATQJA010000269">
    <property type="protein sequence ID" value="CAJ0558775.1"/>
    <property type="molecule type" value="Genomic_DNA"/>
</dbReference>